<feature type="coiled-coil region" evidence="1">
    <location>
        <begin position="280"/>
        <end position="310"/>
    </location>
</feature>
<protein>
    <submittedName>
        <fullName evidence="2">Uncharacterized protein</fullName>
    </submittedName>
</protein>
<dbReference type="Proteomes" id="UP000008730">
    <property type="component" value="Segment"/>
</dbReference>
<keyword evidence="3" id="KW-1185">Reference proteome</keyword>
<evidence type="ECO:0000256" key="1">
    <source>
        <dbReference type="SAM" id="Coils"/>
    </source>
</evidence>
<sequence length="330" mass="37291">MNKTQFLQLVLGTIETAFEGECQRQGVANIVARNDLSVIPDRESLIRSIVFGISNRFSDQYEADLESLIRGDVALVKEFDIKRISRRIMKSRVAQQYLIGQRLKQFGSMSHFKNKEGIDQILIKGATTDFVYASQHRSNAVLKLLRSQWPHLLGIEGRFAKRDNRSNQKLQKINVGGGNIGCEYMGFVVYSEHYSASTHGDVLRIKLTKKPGQPVGLGPKEAELYKSILNSLAKMFRMMHIVRSVEVDTSCLVVVLKKGEFMKSPLELNHGANVAVDAIKDKLESRHDALKAMNAELETIKKRQAELDKQVVWTESDIKTLNKALEIMML</sequence>
<gene>
    <name evidence="2" type="ORF">Acj61p120</name>
</gene>
<dbReference type="EMBL" id="GU911519">
    <property type="protein sequence ID" value="ADG36085.1"/>
    <property type="molecule type" value="Genomic_DNA"/>
</dbReference>
<evidence type="ECO:0000313" key="2">
    <source>
        <dbReference type="EMBL" id="ADG36085.1"/>
    </source>
</evidence>
<name>E5E4A1_9CAUD</name>
<keyword evidence="1" id="KW-0175">Coiled coil</keyword>
<dbReference type="KEGG" id="vg:9926011"/>
<organism evidence="2 3">
    <name type="scientific">Acinetobacter phage Acj61</name>
    <dbReference type="NCBI Taxonomy" id="760732"/>
    <lineage>
        <taxon>Viruses</taxon>
        <taxon>Duplodnaviria</taxon>
        <taxon>Heunggongvirae</taxon>
        <taxon>Uroviricota</taxon>
        <taxon>Caudoviricetes</taxon>
        <taxon>Pantevenvirales</taxon>
        <taxon>Straboviridae</taxon>
        <taxon>Twarogvirinae</taxon>
        <taxon>Lasallevirus</taxon>
        <taxon>Lasallevirus Acj61</taxon>
        <taxon>Acinetobacter virus Acj61</taxon>
    </lineage>
</organism>
<reference evidence="2 3" key="1">
    <citation type="journal article" date="2010" name="Virol. J.">
        <title>Genomes of the T4-related bacteriophages as windows on microbial genome evolution.</title>
        <authorList>
            <person name="Petrov V.M."/>
            <person name="Ratnayaka S."/>
            <person name="Nolan J.M."/>
            <person name="Miller E.S."/>
            <person name="Karam J.D."/>
        </authorList>
    </citation>
    <scope>NUCLEOTIDE SEQUENCE [LARGE SCALE GENOMIC DNA]</scope>
</reference>
<accession>E5E4A1</accession>
<dbReference type="GeneID" id="9926011"/>
<evidence type="ECO:0000313" key="3">
    <source>
        <dbReference type="Proteomes" id="UP000008730"/>
    </source>
</evidence>
<proteinExistence type="predicted"/>
<dbReference type="RefSeq" id="YP_004009737.1">
    <property type="nucleotide sequence ID" value="NC_014661.1"/>
</dbReference>